<feature type="non-terminal residue" evidence="1">
    <location>
        <position position="53"/>
    </location>
</feature>
<organism evidence="1 2">
    <name type="scientific">Scutellospora calospora</name>
    <dbReference type="NCBI Taxonomy" id="85575"/>
    <lineage>
        <taxon>Eukaryota</taxon>
        <taxon>Fungi</taxon>
        <taxon>Fungi incertae sedis</taxon>
        <taxon>Mucoromycota</taxon>
        <taxon>Glomeromycotina</taxon>
        <taxon>Glomeromycetes</taxon>
        <taxon>Diversisporales</taxon>
        <taxon>Gigasporaceae</taxon>
        <taxon>Scutellospora</taxon>
    </lineage>
</organism>
<name>A0ACA9PQP9_9GLOM</name>
<accession>A0ACA9PQP9</accession>
<evidence type="ECO:0000313" key="2">
    <source>
        <dbReference type="Proteomes" id="UP000789860"/>
    </source>
</evidence>
<sequence length="53" mass="6059">YFVVLNAEPMIAERNGLSNLFKYASDIDSQPQQSFKLKPRSDLMAKLLQKDKA</sequence>
<keyword evidence="2" id="KW-1185">Reference proteome</keyword>
<reference evidence="1" key="1">
    <citation type="submission" date="2021-06" db="EMBL/GenBank/DDBJ databases">
        <authorList>
            <person name="Kallberg Y."/>
            <person name="Tangrot J."/>
            <person name="Rosling A."/>
        </authorList>
    </citation>
    <scope>NUCLEOTIDE SEQUENCE</scope>
    <source>
        <strain evidence="1">AU212A</strain>
    </source>
</reference>
<protein>
    <submittedName>
        <fullName evidence="1">9567_t:CDS:1</fullName>
    </submittedName>
</protein>
<feature type="non-terminal residue" evidence="1">
    <location>
        <position position="1"/>
    </location>
</feature>
<dbReference type="EMBL" id="CAJVPM010044188">
    <property type="protein sequence ID" value="CAG8713564.1"/>
    <property type="molecule type" value="Genomic_DNA"/>
</dbReference>
<comment type="caution">
    <text evidence="1">The sequence shown here is derived from an EMBL/GenBank/DDBJ whole genome shotgun (WGS) entry which is preliminary data.</text>
</comment>
<proteinExistence type="predicted"/>
<dbReference type="Proteomes" id="UP000789860">
    <property type="component" value="Unassembled WGS sequence"/>
</dbReference>
<evidence type="ECO:0000313" key="1">
    <source>
        <dbReference type="EMBL" id="CAG8713564.1"/>
    </source>
</evidence>
<gene>
    <name evidence="1" type="ORF">SCALOS_LOCUS10968</name>
</gene>